<dbReference type="InterPro" id="IPR000257">
    <property type="entry name" value="Uroporphyrinogen_deCOase"/>
</dbReference>
<dbReference type="AlphaFoldDB" id="A0A6J4JYB2"/>
<dbReference type="PROSITE" id="PS00907">
    <property type="entry name" value="UROD_2"/>
    <property type="match status" value="1"/>
</dbReference>
<feature type="domain" description="Uroporphyrinogen decarboxylase (URO-D)" evidence="1">
    <location>
        <begin position="18"/>
        <end position="27"/>
    </location>
</feature>
<dbReference type="EC" id="4.1.1.37" evidence="3"/>
<accession>A0A6J4JYB2</accession>
<dbReference type="GO" id="GO:0005829">
    <property type="term" value="C:cytosol"/>
    <property type="evidence" value="ECO:0007669"/>
    <property type="project" value="TreeGrafter"/>
</dbReference>
<sequence length="179" mass="20503">MNDRFLRACRREAVDCTPIWLMRQAGRYLPEYRAVRERHPMLDVIRTPELAVEVTLQPLRRFELDAAIIFADILPPLIGMGIDLEFAKGEGPVIHNPIRTHADIEVLRVPAPEENVAYTLEAIRTARRELDGKTPLIGFSGAPFTLASYMIEGGSSRNYTRTKTLMYREPEAWHLLMEK</sequence>
<dbReference type="PROSITE" id="PS00906">
    <property type="entry name" value="UROD_1"/>
    <property type="match status" value="1"/>
</dbReference>
<feature type="domain" description="Uroporphyrinogen decarboxylase (URO-D)" evidence="2">
    <location>
        <begin position="137"/>
        <end position="153"/>
    </location>
</feature>
<evidence type="ECO:0000259" key="1">
    <source>
        <dbReference type="PROSITE" id="PS00906"/>
    </source>
</evidence>
<dbReference type="PANTHER" id="PTHR21091:SF169">
    <property type="entry name" value="UROPORPHYRINOGEN DECARBOXYLASE"/>
    <property type="match status" value="1"/>
</dbReference>
<dbReference type="GO" id="GO:0006783">
    <property type="term" value="P:heme biosynthetic process"/>
    <property type="evidence" value="ECO:0007669"/>
    <property type="project" value="TreeGrafter"/>
</dbReference>
<feature type="non-terminal residue" evidence="3">
    <location>
        <position position="179"/>
    </location>
</feature>
<dbReference type="Gene3D" id="3.20.20.210">
    <property type="match status" value="1"/>
</dbReference>
<protein>
    <submittedName>
        <fullName evidence="3">Uroporphyrinogen III decarboxylase</fullName>
        <ecNumber evidence="3">4.1.1.37</ecNumber>
    </submittedName>
</protein>
<dbReference type="Pfam" id="PF01208">
    <property type="entry name" value="URO-D"/>
    <property type="match status" value="1"/>
</dbReference>
<evidence type="ECO:0000313" key="3">
    <source>
        <dbReference type="EMBL" id="CAA9290728.1"/>
    </source>
</evidence>
<dbReference type="PANTHER" id="PTHR21091">
    <property type="entry name" value="METHYLTETRAHYDROFOLATE:HOMOCYSTEINE METHYLTRANSFERASE RELATED"/>
    <property type="match status" value="1"/>
</dbReference>
<name>A0A6J4JYB2_9CHLR</name>
<reference evidence="3" key="1">
    <citation type="submission" date="2020-02" db="EMBL/GenBank/DDBJ databases">
        <authorList>
            <person name="Meier V. D."/>
        </authorList>
    </citation>
    <scope>NUCLEOTIDE SEQUENCE</scope>
    <source>
        <strain evidence="3">AVDCRST_MAG93</strain>
    </source>
</reference>
<dbReference type="EMBL" id="CADCTR010001315">
    <property type="protein sequence ID" value="CAA9290728.1"/>
    <property type="molecule type" value="Genomic_DNA"/>
</dbReference>
<proteinExistence type="predicted"/>
<dbReference type="InterPro" id="IPR038071">
    <property type="entry name" value="UROD/MetE-like_sf"/>
</dbReference>
<organism evidence="3">
    <name type="scientific">uncultured Chloroflexia bacterium</name>
    <dbReference type="NCBI Taxonomy" id="1672391"/>
    <lineage>
        <taxon>Bacteria</taxon>
        <taxon>Bacillati</taxon>
        <taxon>Chloroflexota</taxon>
        <taxon>Chloroflexia</taxon>
        <taxon>environmental samples</taxon>
    </lineage>
</organism>
<gene>
    <name evidence="3" type="ORF">AVDCRST_MAG93-3869</name>
</gene>
<keyword evidence="3" id="KW-0456">Lyase</keyword>
<dbReference type="GO" id="GO:0004853">
    <property type="term" value="F:uroporphyrinogen decarboxylase activity"/>
    <property type="evidence" value="ECO:0007669"/>
    <property type="project" value="UniProtKB-EC"/>
</dbReference>
<evidence type="ECO:0000259" key="2">
    <source>
        <dbReference type="PROSITE" id="PS00907"/>
    </source>
</evidence>
<dbReference type="SUPFAM" id="SSF51726">
    <property type="entry name" value="UROD/MetE-like"/>
    <property type="match status" value="1"/>
</dbReference>